<dbReference type="PANTHER" id="PTHR48104:SF30">
    <property type="entry name" value="METACASPASE-1"/>
    <property type="match status" value="1"/>
</dbReference>
<keyword evidence="2" id="KW-0053">Apoptosis</keyword>
<organism evidence="6 7">
    <name type="scientific">Lasiodiplodia theobromae</name>
    <dbReference type="NCBI Taxonomy" id="45133"/>
    <lineage>
        <taxon>Eukaryota</taxon>
        <taxon>Fungi</taxon>
        <taxon>Dikarya</taxon>
        <taxon>Ascomycota</taxon>
        <taxon>Pezizomycotina</taxon>
        <taxon>Dothideomycetes</taxon>
        <taxon>Dothideomycetes incertae sedis</taxon>
        <taxon>Botryosphaeriales</taxon>
        <taxon>Botryosphaeriaceae</taxon>
        <taxon>Lasiodiplodia</taxon>
    </lineage>
</organism>
<dbReference type="InterPro" id="IPR011600">
    <property type="entry name" value="Pept_C14_caspase"/>
</dbReference>
<accession>A0A5N5D0Q2</accession>
<dbReference type="GO" id="GO:0006915">
    <property type="term" value="P:apoptotic process"/>
    <property type="evidence" value="ECO:0007669"/>
    <property type="project" value="UniProtKB-KW"/>
</dbReference>
<evidence type="ECO:0000259" key="5">
    <source>
        <dbReference type="Pfam" id="PF00656"/>
    </source>
</evidence>
<evidence type="ECO:0000313" key="7">
    <source>
        <dbReference type="Proteomes" id="UP000325902"/>
    </source>
</evidence>
<dbReference type="OrthoDB" id="3223806at2759"/>
<dbReference type="InterPro" id="IPR029030">
    <property type="entry name" value="Caspase-like_dom_sf"/>
</dbReference>
<evidence type="ECO:0000256" key="2">
    <source>
        <dbReference type="ARBA" id="ARBA00022703"/>
    </source>
</evidence>
<comment type="similarity">
    <text evidence="1">Belongs to the peptidase C14B family.</text>
</comment>
<dbReference type="AlphaFoldDB" id="A0A5N5D0Q2"/>
<evidence type="ECO:0000256" key="4">
    <source>
        <dbReference type="ARBA" id="ARBA00023145"/>
    </source>
</evidence>
<dbReference type="InterPro" id="IPR050452">
    <property type="entry name" value="Metacaspase"/>
</dbReference>
<sequence length="655" mass="74130">METDRPVSDKLDTTSINQRRALVIGIDKYENSKNLHGCVPDAINVQHVLQTALNVPAANICTLLSPISTETSLPPYTLPTRATVLQSIQDITEKSRANDFVYIHFSGHGIQAPTVYKKTTDKDESLLFPDGTIIRDIELGVLLDRLADKGVTVLVVLDCCHSGGATRGTKPDGWSARQVPYEFQPGDLEPVEWIGKELFTSTASTLPPLKSEHWFWKGRKYNLLAACQPHELAQEFPIEEGISGLLTYSLLRFLKGLEPTDLATTAYRRLLAAVRRTCQSETNDQFPILFGDDSKSIFGLTSTSISESSEALAHVQLANRGVLTLDRGELDGIVLGDHYQILNNSGRDTGIVVQITKVEPLRAYAGKTVSGSIRAARIGWIARFAGRTQVTRVMVHNPENELQYGGQDALERLQNEWSQCFDNSQPWEFHFGDTPTNANFNIRLNSISIFEIYNANNFIIPNIPPVSVDSRHMTKMLCQILIHLQRYLSFDKLPRPALQLTPTHRFTIERQHESNETTYTLRYINRAPYKVYITIFELTPDWGIEQIVPGPGEAGYCVEANSEIEPISMMVYIPEALEARGVRRIREKFKMLITIRPHDFSHYKLESLDRHLERGANYRNTHIRRAECDVWEEELVEQFGREELGPQYSYRDANL</sequence>
<reference evidence="6 7" key="1">
    <citation type="journal article" date="2019" name="Sci. Rep.">
        <title>A multi-omics analysis of the grapevine pathogen Lasiodiplodia theobromae reveals that temperature affects the expression of virulence- and pathogenicity-related genes.</title>
        <authorList>
            <person name="Felix C."/>
            <person name="Meneses R."/>
            <person name="Goncalves M.F.M."/>
            <person name="Tilleman L."/>
            <person name="Duarte A.S."/>
            <person name="Jorrin-Novo J.V."/>
            <person name="Van de Peer Y."/>
            <person name="Deforce D."/>
            <person name="Van Nieuwerburgh F."/>
            <person name="Esteves A.C."/>
            <person name="Alves A."/>
        </authorList>
    </citation>
    <scope>NUCLEOTIDE SEQUENCE [LARGE SCALE GENOMIC DNA]</scope>
    <source>
        <strain evidence="6 7">LA-SOL3</strain>
    </source>
</reference>
<keyword evidence="3" id="KW-0788">Thiol protease</keyword>
<dbReference type="SUPFAM" id="SSF52129">
    <property type="entry name" value="Caspase-like"/>
    <property type="match status" value="1"/>
</dbReference>
<protein>
    <submittedName>
        <fullName evidence="6">Metacaspase-1</fullName>
    </submittedName>
</protein>
<keyword evidence="3" id="KW-0645">Protease</keyword>
<feature type="domain" description="Peptidase C14 caspase" evidence="5">
    <location>
        <begin position="19"/>
        <end position="289"/>
    </location>
</feature>
<keyword evidence="4" id="KW-0865">Zymogen</keyword>
<comment type="caution">
    <text evidence="6">The sequence shown here is derived from an EMBL/GenBank/DDBJ whole genome shotgun (WGS) entry which is preliminary data.</text>
</comment>
<dbReference type="Proteomes" id="UP000325902">
    <property type="component" value="Unassembled WGS sequence"/>
</dbReference>
<evidence type="ECO:0000313" key="6">
    <source>
        <dbReference type="EMBL" id="KAB2571210.1"/>
    </source>
</evidence>
<evidence type="ECO:0000256" key="3">
    <source>
        <dbReference type="ARBA" id="ARBA00022807"/>
    </source>
</evidence>
<dbReference type="PANTHER" id="PTHR48104">
    <property type="entry name" value="METACASPASE-4"/>
    <property type="match status" value="1"/>
</dbReference>
<dbReference type="EMBL" id="VCHE01000107">
    <property type="protein sequence ID" value="KAB2571210.1"/>
    <property type="molecule type" value="Genomic_DNA"/>
</dbReference>
<proteinExistence type="inferred from homology"/>
<dbReference type="GO" id="GO:0006508">
    <property type="term" value="P:proteolysis"/>
    <property type="evidence" value="ECO:0007669"/>
    <property type="project" value="InterPro"/>
</dbReference>
<gene>
    <name evidence="6" type="primary">MCA1</name>
    <name evidence="6" type="ORF">DBV05_g10118</name>
</gene>
<keyword evidence="7" id="KW-1185">Reference proteome</keyword>
<dbReference type="Pfam" id="PF00656">
    <property type="entry name" value="Peptidase_C14"/>
    <property type="match status" value="1"/>
</dbReference>
<keyword evidence="3" id="KW-0378">Hydrolase</keyword>
<dbReference type="GO" id="GO:0005737">
    <property type="term" value="C:cytoplasm"/>
    <property type="evidence" value="ECO:0007669"/>
    <property type="project" value="TreeGrafter"/>
</dbReference>
<dbReference type="GO" id="GO:0004197">
    <property type="term" value="F:cysteine-type endopeptidase activity"/>
    <property type="evidence" value="ECO:0007669"/>
    <property type="project" value="InterPro"/>
</dbReference>
<evidence type="ECO:0000256" key="1">
    <source>
        <dbReference type="ARBA" id="ARBA00009005"/>
    </source>
</evidence>
<name>A0A5N5D0Q2_9PEZI</name>
<dbReference type="Gene3D" id="3.40.50.1460">
    <property type="match status" value="1"/>
</dbReference>